<feature type="transmembrane region" description="Helical" evidence="1">
    <location>
        <begin position="57"/>
        <end position="78"/>
    </location>
</feature>
<dbReference type="EMBL" id="CP136920">
    <property type="protein sequence ID" value="WOO42381.1"/>
    <property type="molecule type" value="Genomic_DNA"/>
</dbReference>
<keyword evidence="1" id="KW-0472">Membrane</keyword>
<evidence type="ECO:0000256" key="1">
    <source>
        <dbReference type="SAM" id="Phobius"/>
    </source>
</evidence>
<organism evidence="2 3">
    <name type="scientific">Rubellicoccus peritrichatus</name>
    <dbReference type="NCBI Taxonomy" id="3080537"/>
    <lineage>
        <taxon>Bacteria</taxon>
        <taxon>Pseudomonadati</taxon>
        <taxon>Verrucomicrobiota</taxon>
        <taxon>Opitutia</taxon>
        <taxon>Puniceicoccales</taxon>
        <taxon>Cerasicoccaceae</taxon>
        <taxon>Rubellicoccus</taxon>
    </lineage>
</organism>
<dbReference type="AlphaFoldDB" id="A0AAQ3LAZ7"/>
<evidence type="ECO:0000313" key="2">
    <source>
        <dbReference type="EMBL" id="WOO42381.1"/>
    </source>
</evidence>
<gene>
    <name evidence="2" type="ORF">RZN69_04715</name>
</gene>
<proteinExistence type="predicted"/>
<sequence>MNFKVVSRNIAHWLGCFLLYLSAILLAGGLIGTFLYVTIGSLTHPDLSLSYRLSKGFTNGFFYAGVWATGLSIVFCVMRAHKERKMKATKDCE</sequence>
<dbReference type="RefSeq" id="WP_317834900.1">
    <property type="nucleotide sequence ID" value="NZ_CP136920.1"/>
</dbReference>
<keyword evidence="1" id="KW-0812">Transmembrane</keyword>
<keyword evidence="3" id="KW-1185">Reference proteome</keyword>
<keyword evidence="1" id="KW-1133">Transmembrane helix</keyword>
<protein>
    <submittedName>
        <fullName evidence="2">Uncharacterized protein</fullName>
    </submittedName>
</protein>
<dbReference type="Proteomes" id="UP001304300">
    <property type="component" value="Chromosome"/>
</dbReference>
<name>A0AAQ3LAZ7_9BACT</name>
<evidence type="ECO:0000313" key="3">
    <source>
        <dbReference type="Proteomes" id="UP001304300"/>
    </source>
</evidence>
<reference evidence="2 3" key="1">
    <citation type="submission" date="2023-10" db="EMBL/GenBank/DDBJ databases">
        <title>Rubellicoccus peritrichatus gen. nov., sp. nov., isolated from an algae of coral reef tank.</title>
        <authorList>
            <person name="Luo J."/>
        </authorList>
    </citation>
    <scope>NUCLEOTIDE SEQUENCE [LARGE SCALE GENOMIC DNA]</scope>
    <source>
        <strain evidence="2 3">CR14</strain>
    </source>
</reference>
<accession>A0AAQ3LAZ7</accession>
<dbReference type="KEGG" id="puo:RZN69_04715"/>
<feature type="transmembrane region" description="Helical" evidence="1">
    <location>
        <begin position="12"/>
        <end position="37"/>
    </location>
</feature>